<dbReference type="AlphaFoldDB" id="A0AB38UT95"/>
<keyword evidence="4" id="KW-0249">Electron transport</keyword>
<dbReference type="PRINTS" id="PR00421">
    <property type="entry name" value="THIOREDOXIN"/>
</dbReference>
<evidence type="ECO:0000259" key="10">
    <source>
        <dbReference type="PROSITE" id="PS51352"/>
    </source>
</evidence>
<dbReference type="GO" id="GO:0005829">
    <property type="term" value="C:cytosol"/>
    <property type="evidence" value="ECO:0007669"/>
    <property type="project" value="TreeGrafter"/>
</dbReference>
<dbReference type="CDD" id="cd02947">
    <property type="entry name" value="TRX_family"/>
    <property type="match status" value="1"/>
</dbReference>
<accession>A0AB38UT95</accession>
<evidence type="ECO:0000256" key="1">
    <source>
        <dbReference type="ARBA" id="ARBA00003318"/>
    </source>
</evidence>
<comment type="similarity">
    <text evidence="2 7">Belongs to the thioredoxin family.</text>
</comment>
<dbReference type="InterPro" id="IPR013766">
    <property type="entry name" value="Thioredoxin_domain"/>
</dbReference>
<keyword evidence="6 9" id="KW-0676">Redox-active center</keyword>
<keyword evidence="3" id="KW-0813">Transport</keyword>
<dbReference type="EMBL" id="UPHL01000068">
    <property type="protein sequence ID" value="VAZ83877.1"/>
    <property type="molecule type" value="Genomic_DNA"/>
</dbReference>
<evidence type="ECO:0000256" key="2">
    <source>
        <dbReference type="ARBA" id="ARBA00008987"/>
    </source>
</evidence>
<dbReference type="PROSITE" id="PS51352">
    <property type="entry name" value="THIOREDOXIN_2"/>
    <property type="match status" value="1"/>
</dbReference>
<evidence type="ECO:0000256" key="3">
    <source>
        <dbReference type="ARBA" id="ARBA00022448"/>
    </source>
</evidence>
<feature type="site" description="Contributes to redox potential value" evidence="8">
    <location>
        <position position="32"/>
    </location>
</feature>
<evidence type="ECO:0000313" key="12">
    <source>
        <dbReference type="Proteomes" id="UP000279331"/>
    </source>
</evidence>
<evidence type="ECO:0000256" key="8">
    <source>
        <dbReference type="PIRSR" id="PIRSR000077-1"/>
    </source>
</evidence>
<dbReference type="SUPFAM" id="SSF52833">
    <property type="entry name" value="Thioredoxin-like"/>
    <property type="match status" value="1"/>
</dbReference>
<keyword evidence="5 9" id="KW-1015">Disulfide bond</keyword>
<dbReference type="RefSeq" id="WP_083154669.1">
    <property type="nucleotide sequence ID" value="NZ_MVIF01000047.1"/>
</dbReference>
<evidence type="ECO:0000313" key="11">
    <source>
        <dbReference type="EMBL" id="VAZ83877.1"/>
    </source>
</evidence>
<dbReference type="PANTHER" id="PTHR45663">
    <property type="entry name" value="GEO12009P1"/>
    <property type="match status" value="1"/>
</dbReference>
<feature type="site" description="Deprotonates C-terminal active site Cys" evidence="8">
    <location>
        <position position="24"/>
    </location>
</feature>
<evidence type="ECO:0000256" key="9">
    <source>
        <dbReference type="PIRSR" id="PIRSR000077-4"/>
    </source>
</evidence>
<dbReference type="InterPro" id="IPR005746">
    <property type="entry name" value="Thioredoxin"/>
</dbReference>
<proteinExistence type="inferred from homology"/>
<feature type="active site" description="Nucleophile" evidence="8">
    <location>
        <position position="33"/>
    </location>
</feature>
<dbReference type="PIRSF" id="PIRSF000077">
    <property type="entry name" value="Thioredoxin"/>
    <property type="match status" value="1"/>
</dbReference>
<feature type="domain" description="Thioredoxin" evidence="10">
    <location>
        <begin position="1"/>
        <end position="105"/>
    </location>
</feature>
<dbReference type="Proteomes" id="UP000279331">
    <property type="component" value="Unassembled WGS sequence"/>
</dbReference>
<comment type="function">
    <text evidence="1">Participates in various redox reactions through the reversible oxidation of its active center dithiol to a disulfide and catalyzes dithiol-disulfide exchange reactions.</text>
</comment>
<evidence type="ECO:0000256" key="7">
    <source>
        <dbReference type="PIRNR" id="PIRNR000077"/>
    </source>
</evidence>
<dbReference type="Pfam" id="PF00085">
    <property type="entry name" value="Thioredoxin"/>
    <property type="match status" value="1"/>
</dbReference>
<sequence length="124" mass="13481">MATVNLTHDTFESTVTDNPLVLVDFWAAYCRPCQTFAPIYERSARIHPDVVHAKVDTQAEPELAAAAGIRSIPTIMAFRDGVLVYSQAGAMPPAVLENLITQVQSLDMDTVRAKIAARRAAAAR</sequence>
<evidence type="ECO:0000256" key="6">
    <source>
        <dbReference type="ARBA" id="ARBA00023284"/>
    </source>
</evidence>
<comment type="caution">
    <text evidence="11">The sequence shown here is derived from an EMBL/GenBank/DDBJ whole genome shotgun (WGS) entry which is preliminary data.</text>
</comment>
<gene>
    <name evidence="11" type="primary">trxC_1</name>
    <name evidence="11" type="ORF">LAUMK42_02696</name>
</gene>
<evidence type="ECO:0000256" key="5">
    <source>
        <dbReference type="ARBA" id="ARBA00023157"/>
    </source>
</evidence>
<evidence type="ECO:0000256" key="4">
    <source>
        <dbReference type="ARBA" id="ARBA00022982"/>
    </source>
</evidence>
<organism evidence="11 12">
    <name type="scientific">Mycobacterium persicum</name>
    <dbReference type="NCBI Taxonomy" id="1487726"/>
    <lineage>
        <taxon>Bacteria</taxon>
        <taxon>Bacillati</taxon>
        <taxon>Actinomycetota</taxon>
        <taxon>Actinomycetes</taxon>
        <taxon>Mycobacteriales</taxon>
        <taxon>Mycobacteriaceae</taxon>
        <taxon>Mycobacterium</taxon>
    </lineage>
</organism>
<dbReference type="Gene3D" id="3.40.30.10">
    <property type="entry name" value="Glutaredoxin"/>
    <property type="match status" value="1"/>
</dbReference>
<feature type="site" description="Contributes to redox potential value" evidence="8">
    <location>
        <position position="31"/>
    </location>
</feature>
<dbReference type="PANTHER" id="PTHR45663:SF40">
    <property type="entry name" value="THIOREDOXIN 2"/>
    <property type="match status" value="1"/>
</dbReference>
<feature type="active site" description="Nucleophile" evidence="8">
    <location>
        <position position="30"/>
    </location>
</feature>
<feature type="disulfide bond" description="Redox-active" evidence="9">
    <location>
        <begin position="30"/>
        <end position="33"/>
    </location>
</feature>
<dbReference type="InterPro" id="IPR036249">
    <property type="entry name" value="Thioredoxin-like_sf"/>
</dbReference>
<dbReference type="FunFam" id="3.40.30.10:FF:000155">
    <property type="entry name" value="Thioredoxin"/>
    <property type="match status" value="1"/>
</dbReference>
<protein>
    <recommendedName>
        <fullName evidence="7">Thioredoxin</fullName>
    </recommendedName>
</protein>
<name>A0AB38UT95_9MYCO</name>
<reference evidence="11 12" key="1">
    <citation type="submission" date="2018-09" db="EMBL/GenBank/DDBJ databases">
        <authorList>
            <person name="Tagini F."/>
        </authorList>
    </citation>
    <scope>NUCLEOTIDE SEQUENCE [LARGE SCALE GENOMIC DNA]</scope>
    <source>
        <strain evidence="11 12">MK42</strain>
    </source>
</reference>
<dbReference type="GO" id="GO:0015035">
    <property type="term" value="F:protein-disulfide reductase activity"/>
    <property type="evidence" value="ECO:0007669"/>
    <property type="project" value="InterPro"/>
</dbReference>